<keyword evidence="2" id="KW-0560">Oxidoreductase</keyword>
<organism evidence="5 6">
    <name type="scientific">Fimbriimonas ginsengisoli</name>
    <dbReference type="NCBI Taxonomy" id="1005039"/>
    <lineage>
        <taxon>Bacteria</taxon>
        <taxon>Bacillati</taxon>
        <taxon>Armatimonadota</taxon>
        <taxon>Fimbriimonadia</taxon>
        <taxon>Fimbriimonadales</taxon>
        <taxon>Fimbriimonadaceae</taxon>
        <taxon>Fimbriimonas</taxon>
    </lineage>
</organism>
<dbReference type="EMBL" id="JACOSL010000035">
    <property type="protein sequence ID" value="MBI1756565.1"/>
    <property type="molecule type" value="Genomic_DNA"/>
</dbReference>
<dbReference type="AlphaFoldDB" id="A0A931LXC5"/>
<reference evidence="5" key="1">
    <citation type="submission" date="2020-07" db="EMBL/GenBank/DDBJ databases">
        <title>Huge and variable diversity of episymbiotic CPR bacteria and DPANN archaea in groundwater ecosystems.</title>
        <authorList>
            <person name="He C.Y."/>
            <person name="Keren R."/>
            <person name="Whittaker M."/>
            <person name="Farag I.F."/>
            <person name="Doudna J."/>
            <person name="Cate J.H.D."/>
            <person name="Banfield J.F."/>
        </authorList>
    </citation>
    <scope>NUCLEOTIDE SEQUENCE</scope>
    <source>
        <strain evidence="5">NC_groundwater_17_Pr7_B-0.1um_64_12</strain>
    </source>
</reference>
<comment type="cofactor">
    <cofactor evidence="1">
        <name>thiamine diphosphate</name>
        <dbReference type="ChEBI" id="CHEBI:58937"/>
    </cofactor>
</comment>
<keyword evidence="3" id="KW-0786">Thiamine pyrophosphate</keyword>
<dbReference type="InterPro" id="IPR005475">
    <property type="entry name" value="Transketolase-like_Pyr-bd"/>
</dbReference>
<accession>A0A931LXC5</accession>
<dbReference type="Pfam" id="PF02780">
    <property type="entry name" value="Transketolase_C"/>
    <property type="match status" value="1"/>
</dbReference>
<evidence type="ECO:0000259" key="4">
    <source>
        <dbReference type="SMART" id="SM00861"/>
    </source>
</evidence>
<dbReference type="SUPFAM" id="SSF52518">
    <property type="entry name" value="Thiamin diphosphate-binding fold (THDP-binding)"/>
    <property type="match status" value="1"/>
</dbReference>
<evidence type="ECO:0000256" key="2">
    <source>
        <dbReference type="ARBA" id="ARBA00023002"/>
    </source>
</evidence>
<comment type="caution">
    <text evidence="5">The sequence shown here is derived from an EMBL/GenBank/DDBJ whole genome shotgun (WGS) entry which is preliminary data.</text>
</comment>
<dbReference type="CDD" id="cd07036">
    <property type="entry name" value="TPP_PYR_E1-PDHc-beta_like"/>
    <property type="match status" value="1"/>
</dbReference>
<feature type="domain" description="Transketolase-like pyrimidine-binding" evidence="4">
    <location>
        <begin position="13"/>
        <end position="188"/>
    </location>
</feature>
<dbReference type="InterPro" id="IPR033248">
    <property type="entry name" value="Transketolase_C"/>
</dbReference>
<dbReference type="Pfam" id="PF02779">
    <property type="entry name" value="Transket_pyr"/>
    <property type="match status" value="1"/>
</dbReference>
<dbReference type="PANTHER" id="PTHR43257:SF2">
    <property type="entry name" value="PYRUVATE DEHYDROGENASE E1 COMPONENT SUBUNIT BETA"/>
    <property type="match status" value="1"/>
</dbReference>
<protein>
    <submittedName>
        <fullName evidence="5">Alpha-ketoacid dehydrogenase subunit beta</fullName>
    </submittedName>
</protein>
<evidence type="ECO:0000313" key="6">
    <source>
        <dbReference type="Proteomes" id="UP000727962"/>
    </source>
</evidence>
<dbReference type="SUPFAM" id="SSF52922">
    <property type="entry name" value="TK C-terminal domain-like"/>
    <property type="match status" value="1"/>
</dbReference>
<name>A0A931LXC5_FIMGI</name>
<sequence length="337" mass="36422">MSAAAKAPESLKKNYLTALREALDEEFGANPDALCMGEDIGILGGAFGVTEGLQSKYGKDRVIDMPISEAAIIGAAVGAAMNGKTVVAEMQFIDFISCGFDQIVNMMATYYYRTAGEVNMPVVVRGPAGAYGGGALYHSQMNEAWFCHSPGLRVVCPSTPYDAKGLLKASMRDGNPVIFYEIKELYRQREIEEELPASDYIVPLGQAAVRREGSDVTLVTYGNNVYHCLKAADALAERGVSGEVIDLRTLVPLDETTIFKSLAKTNHVVVVNEAPRTCGFAGEVVARICDSAFDLLDAPPVRVTRLDTPVPWAKPLESFVLPSTEKIVDAALRVVRF</sequence>
<dbReference type="InterPro" id="IPR029061">
    <property type="entry name" value="THDP-binding"/>
</dbReference>
<dbReference type="PANTHER" id="PTHR43257">
    <property type="entry name" value="PYRUVATE DEHYDROGENASE E1 COMPONENT BETA SUBUNIT"/>
    <property type="match status" value="1"/>
</dbReference>
<dbReference type="FunFam" id="3.40.50.920:FF:000001">
    <property type="entry name" value="Pyruvate dehydrogenase E1 beta subunit"/>
    <property type="match status" value="1"/>
</dbReference>
<evidence type="ECO:0000256" key="1">
    <source>
        <dbReference type="ARBA" id="ARBA00001964"/>
    </source>
</evidence>
<dbReference type="GO" id="GO:0016491">
    <property type="term" value="F:oxidoreductase activity"/>
    <property type="evidence" value="ECO:0007669"/>
    <property type="project" value="UniProtKB-KW"/>
</dbReference>
<dbReference type="Gene3D" id="3.40.50.970">
    <property type="match status" value="1"/>
</dbReference>
<dbReference type="InterPro" id="IPR009014">
    <property type="entry name" value="Transketo_C/PFOR_II"/>
</dbReference>
<dbReference type="FunFam" id="3.40.50.970:FF:000001">
    <property type="entry name" value="Pyruvate dehydrogenase E1 beta subunit"/>
    <property type="match status" value="1"/>
</dbReference>
<dbReference type="Proteomes" id="UP000727962">
    <property type="component" value="Unassembled WGS sequence"/>
</dbReference>
<dbReference type="Gene3D" id="3.40.50.920">
    <property type="match status" value="1"/>
</dbReference>
<evidence type="ECO:0000256" key="3">
    <source>
        <dbReference type="ARBA" id="ARBA00023052"/>
    </source>
</evidence>
<evidence type="ECO:0000313" key="5">
    <source>
        <dbReference type="EMBL" id="MBI1756565.1"/>
    </source>
</evidence>
<dbReference type="SMART" id="SM00861">
    <property type="entry name" value="Transket_pyr"/>
    <property type="match status" value="1"/>
</dbReference>
<proteinExistence type="predicted"/>
<gene>
    <name evidence="5" type="ORF">HYR64_05605</name>
</gene>